<feature type="compositionally biased region" description="Polar residues" evidence="7">
    <location>
        <begin position="700"/>
        <end position="711"/>
    </location>
</feature>
<feature type="region of interest" description="Disordered" evidence="7">
    <location>
        <begin position="201"/>
        <end position="220"/>
    </location>
</feature>
<feature type="domain" description="Helicase C-terminal" evidence="9">
    <location>
        <begin position="1458"/>
        <end position="1604"/>
    </location>
</feature>
<dbReference type="Gene3D" id="3.40.50.300">
    <property type="entry name" value="P-loop containing nucleotide triphosphate hydrolases"/>
    <property type="match status" value="1"/>
</dbReference>
<feature type="region of interest" description="Disordered" evidence="7">
    <location>
        <begin position="228"/>
        <end position="283"/>
    </location>
</feature>
<dbReference type="InterPro" id="IPR029295">
    <property type="entry name" value="SnAC"/>
</dbReference>
<keyword evidence="4" id="KW-0347">Helicase</keyword>
<feature type="compositionally biased region" description="Polar residues" evidence="7">
    <location>
        <begin position="658"/>
        <end position="675"/>
    </location>
</feature>
<dbReference type="FunFam" id="3.40.50.300:FF:000871">
    <property type="entry name" value="Chromatin structure-remodeling complex protein SYD"/>
    <property type="match status" value="1"/>
</dbReference>
<feature type="region of interest" description="Disordered" evidence="7">
    <location>
        <begin position="3279"/>
        <end position="3298"/>
    </location>
</feature>
<feature type="compositionally biased region" description="Basic and acidic residues" evidence="7">
    <location>
        <begin position="491"/>
        <end position="507"/>
    </location>
</feature>
<dbReference type="InterPro" id="IPR027417">
    <property type="entry name" value="P-loop_NTPase"/>
</dbReference>
<dbReference type="Gene3D" id="3.40.50.10810">
    <property type="entry name" value="Tandem AAA-ATPase domain"/>
    <property type="match status" value="1"/>
</dbReference>
<name>D8QNV4_SELML</name>
<feature type="region of interest" description="Disordered" evidence="7">
    <location>
        <begin position="3397"/>
        <end position="3517"/>
    </location>
</feature>
<dbReference type="GO" id="GO:0004386">
    <property type="term" value="F:helicase activity"/>
    <property type="evidence" value="ECO:0007669"/>
    <property type="project" value="UniProtKB-KW"/>
</dbReference>
<feature type="compositionally biased region" description="Basic and acidic residues" evidence="7">
    <location>
        <begin position="1931"/>
        <end position="1944"/>
    </location>
</feature>
<feature type="compositionally biased region" description="Basic and acidic residues" evidence="7">
    <location>
        <begin position="2581"/>
        <end position="2601"/>
    </location>
</feature>
<evidence type="ECO:0000256" key="3">
    <source>
        <dbReference type="ARBA" id="ARBA00022801"/>
    </source>
</evidence>
<dbReference type="GO" id="GO:0003677">
    <property type="term" value="F:DNA binding"/>
    <property type="evidence" value="ECO:0000318"/>
    <property type="project" value="GO_Central"/>
</dbReference>
<feature type="region of interest" description="Disordered" evidence="7">
    <location>
        <begin position="1792"/>
        <end position="1903"/>
    </location>
</feature>
<dbReference type="InterPro" id="IPR049730">
    <property type="entry name" value="SNF2/RAD54-like_C"/>
</dbReference>
<evidence type="ECO:0000259" key="9">
    <source>
        <dbReference type="PROSITE" id="PS51194"/>
    </source>
</evidence>
<proteinExistence type="predicted"/>
<dbReference type="InterPro" id="IPR038718">
    <property type="entry name" value="SNF2-like_sf"/>
</dbReference>
<evidence type="ECO:0000313" key="11">
    <source>
        <dbReference type="Proteomes" id="UP000001514"/>
    </source>
</evidence>
<feature type="domain" description="Helicase ATP-binding" evidence="8">
    <location>
        <begin position="1147"/>
        <end position="1314"/>
    </location>
</feature>
<evidence type="ECO:0008006" key="12">
    <source>
        <dbReference type="Google" id="ProtNLM"/>
    </source>
</evidence>
<dbReference type="SMART" id="SM00487">
    <property type="entry name" value="DEXDc"/>
    <property type="match status" value="1"/>
</dbReference>
<feature type="region of interest" description="Disordered" evidence="7">
    <location>
        <begin position="658"/>
        <end position="711"/>
    </location>
</feature>
<feature type="compositionally biased region" description="Basic and acidic residues" evidence="7">
    <location>
        <begin position="1958"/>
        <end position="1973"/>
    </location>
</feature>
<feature type="region of interest" description="Disordered" evidence="7">
    <location>
        <begin position="2898"/>
        <end position="2920"/>
    </location>
</feature>
<evidence type="ECO:0000256" key="2">
    <source>
        <dbReference type="ARBA" id="ARBA00022741"/>
    </source>
</evidence>
<feature type="region of interest" description="Disordered" evidence="7">
    <location>
        <begin position="2334"/>
        <end position="2362"/>
    </location>
</feature>
<feature type="region of interest" description="Disordered" evidence="7">
    <location>
        <begin position="2663"/>
        <end position="2776"/>
    </location>
</feature>
<feature type="compositionally biased region" description="Basic and acidic residues" evidence="7">
    <location>
        <begin position="2481"/>
        <end position="2503"/>
    </location>
</feature>
<feature type="compositionally biased region" description="Basic and acidic residues" evidence="7">
    <location>
        <begin position="541"/>
        <end position="572"/>
    </location>
</feature>
<evidence type="ECO:0000256" key="4">
    <source>
        <dbReference type="ARBA" id="ARBA00022806"/>
    </source>
</evidence>
<dbReference type="GO" id="GO:0042393">
    <property type="term" value="F:histone binding"/>
    <property type="evidence" value="ECO:0007669"/>
    <property type="project" value="InterPro"/>
</dbReference>
<feature type="region of interest" description="Disordered" evidence="7">
    <location>
        <begin position="2481"/>
        <end position="2645"/>
    </location>
</feature>
<dbReference type="Pfam" id="PF00271">
    <property type="entry name" value="Helicase_C"/>
    <property type="match status" value="1"/>
</dbReference>
<organism evidence="11">
    <name type="scientific">Selaginella moellendorffii</name>
    <name type="common">Spikemoss</name>
    <dbReference type="NCBI Taxonomy" id="88036"/>
    <lineage>
        <taxon>Eukaryota</taxon>
        <taxon>Viridiplantae</taxon>
        <taxon>Streptophyta</taxon>
        <taxon>Embryophyta</taxon>
        <taxon>Tracheophyta</taxon>
        <taxon>Lycopodiopsida</taxon>
        <taxon>Selaginellales</taxon>
        <taxon>Selaginellaceae</taxon>
        <taxon>Selaginella</taxon>
    </lineage>
</organism>
<dbReference type="GO" id="GO:0005524">
    <property type="term" value="F:ATP binding"/>
    <property type="evidence" value="ECO:0007669"/>
    <property type="project" value="UniProtKB-KW"/>
</dbReference>
<reference evidence="10 11" key="1">
    <citation type="journal article" date="2011" name="Science">
        <title>The Selaginella genome identifies genetic changes associated with the evolution of vascular plants.</title>
        <authorList>
            <person name="Banks J.A."/>
            <person name="Nishiyama T."/>
            <person name="Hasebe M."/>
            <person name="Bowman J.L."/>
            <person name="Gribskov M."/>
            <person name="dePamphilis C."/>
            <person name="Albert V.A."/>
            <person name="Aono N."/>
            <person name="Aoyama T."/>
            <person name="Ambrose B.A."/>
            <person name="Ashton N.W."/>
            <person name="Axtell M.J."/>
            <person name="Barker E."/>
            <person name="Barker M.S."/>
            <person name="Bennetzen J.L."/>
            <person name="Bonawitz N.D."/>
            <person name="Chapple C."/>
            <person name="Cheng C."/>
            <person name="Correa L.G."/>
            <person name="Dacre M."/>
            <person name="DeBarry J."/>
            <person name="Dreyer I."/>
            <person name="Elias M."/>
            <person name="Engstrom E.M."/>
            <person name="Estelle M."/>
            <person name="Feng L."/>
            <person name="Finet C."/>
            <person name="Floyd S.K."/>
            <person name="Frommer W.B."/>
            <person name="Fujita T."/>
            <person name="Gramzow L."/>
            <person name="Gutensohn M."/>
            <person name="Harholt J."/>
            <person name="Hattori M."/>
            <person name="Heyl A."/>
            <person name="Hirai T."/>
            <person name="Hiwatashi Y."/>
            <person name="Ishikawa M."/>
            <person name="Iwata M."/>
            <person name="Karol K.G."/>
            <person name="Koehler B."/>
            <person name="Kolukisaoglu U."/>
            <person name="Kubo M."/>
            <person name="Kurata T."/>
            <person name="Lalonde S."/>
            <person name="Li K."/>
            <person name="Li Y."/>
            <person name="Litt A."/>
            <person name="Lyons E."/>
            <person name="Manning G."/>
            <person name="Maruyama T."/>
            <person name="Michael T.P."/>
            <person name="Mikami K."/>
            <person name="Miyazaki S."/>
            <person name="Morinaga S."/>
            <person name="Murata T."/>
            <person name="Mueller-Roeber B."/>
            <person name="Nelson D.R."/>
            <person name="Obara M."/>
            <person name="Oguri Y."/>
            <person name="Olmstead R.G."/>
            <person name="Onodera N."/>
            <person name="Petersen B.L."/>
            <person name="Pils B."/>
            <person name="Prigge M."/>
            <person name="Rensing S.A."/>
            <person name="Riano-Pachon D.M."/>
            <person name="Roberts A.W."/>
            <person name="Sato Y."/>
            <person name="Scheller H.V."/>
            <person name="Schulz B."/>
            <person name="Schulz C."/>
            <person name="Shakirov E.V."/>
            <person name="Shibagaki N."/>
            <person name="Shinohara N."/>
            <person name="Shippen D.E."/>
            <person name="Soerensen I."/>
            <person name="Sotooka R."/>
            <person name="Sugimoto N."/>
            <person name="Sugita M."/>
            <person name="Sumikawa N."/>
            <person name="Tanurdzic M."/>
            <person name="Theissen G."/>
            <person name="Ulvskov P."/>
            <person name="Wakazuki S."/>
            <person name="Weng J.K."/>
            <person name="Willats W.W."/>
            <person name="Wipf D."/>
            <person name="Wolf P.G."/>
            <person name="Yang L."/>
            <person name="Zimmer A.D."/>
            <person name="Zhu Q."/>
            <person name="Mitros T."/>
            <person name="Hellsten U."/>
            <person name="Loque D."/>
            <person name="Otillar R."/>
            <person name="Salamov A."/>
            <person name="Schmutz J."/>
            <person name="Shapiro H."/>
            <person name="Lindquist E."/>
            <person name="Lucas S."/>
            <person name="Rokhsar D."/>
            <person name="Grigoriev I.V."/>
        </authorList>
    </citation>
    <scope>NUCLEOTIDE SEQUENCE [LARGE SCALE GENOMIC DNA]</scope>
</reference>
<dbReference type="GO" id="GO:0016787">
    <property type="term" value="F:hydrolase activity"/>
    <property type="evidence" value="ECO:0007669"/>
    <property type="project" value="UniProtKB-KW"/>
</dbReference>
<dbReference type="PROSITE" id="PS51192">
    <property type="entry name" value="HELICASE_ATP_BIND_1"/>
    <property type="match status" value="1"/>
</dbReference>
<dbReference type="Proteomes" id="UP000001514">
    <property type="component" value="Unassembled WGS sequence"/>
</dbReference>
<feature type="compositionally biased region" description="Basic and acidic residues" evidence="7">
    <location>
        <begin position="1747"/>
        <end position="1759"/>
    </location>
</feature>
<feature type="region of interest" description="Disordered" evidence="7">
    <location>
        <begin position="1917"/>
        <end position="1973"/>
    </location>
</feature>
<dbReference type="InterPro" id="IPR001650">
    <property type="entry name" value="Helicase_C-like"/>
</dbReference>
<feature type="compositionally biased region" description="Basic and acidic residues" evidence="7">
    <location>
        <begin position="1856"/>
        <end position="1867"/>
    </location>
</feature>
<sequence>MAAASQAHVESEATKFLQKVGQDLKDEPPRLASKLFAICQHMKMTGREQTLPFQVISRALEKVLTTYNLDHSVLGSSSRGPSAPGRDVAVFGIPETKQATLIAGSSGSHEAGLKDDQPRQLEEMSHPFLGHDAGRRFSSDQTVGAGAFPDAGTPNSQQKRKLPADEAAGISFAAKGHAFKTPRLDDATVVSPEHHLLRLKQLQAQQQQQQQQQQQGLGSLDMSKAMSAVRRANSGASPESGKADLQSTGFSGGVPTEGGDGMSSPQGNRAGAFNSYSPIRPSQGSFGPLDPQQHIHEAFGLPRPGETFRLGKAGSLTPPPEQVHMQNTGTLQSLETQLPPKSFVSPGKAYVSGPNGGPLAVGPSPFSDFQLKQLKAQCLVFLSFRNKTVPKKSQLVLALQSQQEMLNAEAANAGPSTIQPQKPADPPVESSEAAEQDSSAEAERDSESGSLPSAKTPAVAVPPQNANKEAESVKKPKVKKKYPPIDPNLTPEERKVLINTRRKEARAEAMAARKASRAAASAQAAVAEESPDTSAQEVDTPEAKRSKVDTQVDQVPREKEPVVYESLKKDIPRQFQSPSPSRLKAVTSTPENTTAAATVMEHEETRMAASSIQPSTIAKETSNYVTLPNGDLIPKNYLITLPNGERVELQRLLESAKSFQTSQTNSGQAAVLSSLTREKAQDPAFDGGTSSPAFKLQDPGLQQASQGQLQRHISAQLQGHISSQLQGHTSSQLQGHIVAQAQGHMQTQVQAQVQAQLQPPVQPQLQVPIQTQVQAPTQAPFPGPVQTQVQPQIQPQAQAPIQAQMQAPGQGQMQLLNNGVTEVTTSRPATAEQAEDLLPGETPVYSSKPQYSTIDKWSIDERRKKFMADQVWVQKQRKTEENIGTRFNELKAIVSSSDDSSSKTKSVIELKKLQLLQLQRKLRREVLHDFFKAIAPEMAQLRGMKKNRPLRRLKQLERLEQKQREERSRRIKDRQREFFKDIELQRDKLEDWNKAKRERWKSFNRYVRDTHKRKDKVHREKLDKIQREKINLLKNNDVEGYLRMIKDAKSDRVEQLLRETESYLEKLGTKLQEQKKEIGRSDSDLFNQFSVMTKKEQSYDQAEHYLESNEKYYLLAHSVKESIPSQPASLHGGTLREYQMNGLRWLVSLYNNHLNGMLADEMGLGKTVQVIALICYLIEAKHDRGPFLVVVPSSVLPNWMSEITRWAPNVIKLSYTGTPDERRRLFKEHIVQQQFNILVTTYEYLMNKNDRPKLSKIRWHYIIIDEGHRIKNASCKLNAELKHYQSNNRLLLTGTPIQNNLDELWALLNFLLPSIFNSSEDFAQWFNKPFESVADNGDTEALLTEEENLLIINRLHQVLRPFVLRRLKHKVEYELPEKIERLVRCEASAYQRLLMKRVKEKMGGIGHAKVRSVQNTVMELRNICNHPYLSHVHTEEAESLLPSHYLPTVIRLCGKLEMLDRILPKLKKSNHRVLLFSTMTRLLNVLEDYLTWKGYKYLRLDGHTMGSERGSLIDRFNAPDSDAFLFLLSIRAGGIGVNLQAADTVIIFDTDWNPQVDLQAQARAHRIGQKRDVLVLRLETVNTIEEQVRASAEHKLGVANQSITAGFFDNNTSAEDRREYLESLLRESKKEEVAAVPDDDALNYLLARSDDEIDVFESVDRERRAEEEIIWRTMNNCEDGDEHPEMPPRLLGESELKPVMSIIHKADAKRKKTASSLDTQHYGRGKRTREIRSYGDQLSEQEFEQLCRAESPEHEKKPEVVVGTRPRRKGKASVSADDEKDVTYVEEVEVVEEPPVKRGRGRPRKNPEAVQPPRGKAHAAAEKEEPINLDTLKLRTDTSQAPETTFKRLKKAVQGEAKKTETETKSELKKRKVSPMVEEKEDDEETTTDAKARSETGSKTFAILRAADDVKVARTGIEIITPAVKVAGTEDLTKRQKSELDDKSANASSPDSEPEEPDSSKSDKETDNIARDEIRTTAGEIVESIDAAPTLQNNDSAIRFLECDTETQKPQGGEVAGCEQGVTKNDSAEILRENLPSESMDEQPKDSVPEIQNVTGKENEIVCATGVADHANEDPGTGDGSAGSDSGDNSALDVSKAMEDKSSSVASHSGESGHGPDADDKLPDASEGVSDSKHFAASADAEQVDSETDRNIQDGIDMGTTISQEKSRSPGVAVDKKGEPPSLSDKLPSENVESEDREAEHMHGDLATGLTLEGSDEPVGILSSNNEPPSPSDKLESALFPAAAECKEPESDELEPEHNLQMHEELDRGLTLEEGGVTEPAFSSDKLDSKKTDSDERKAENYEDQLQTHADVDNGLAIEASDDVGVLRVKMETPATQDDSSETFPAHEKEIDPQKENEGNYFPRLDTPEICLERNDTGSAKLQTLHSTSTFITAESTEVGKVALSTEGIIKMLPDNSLPIEIQSPTRFTDTEISENHGNERATDVLQADKDMEKENVPEPASYEIGSRLDDGSRRCLFLREVKAEETSTPEGSDKNGDDRIPENEQAGKSLHASPLVDGSGDVEMADARGEDVADANVEEGNAERVIMEDAEINLLDSPSSFKPEVAAGADLDEVEGPKAGQDDGKSSDDVEGLTAERADGVTEGSQQERAGGVKSRTDSDEVEGSKTERVDGVEWDIGTGVKHTGEDAETIFGIIKAPENEISVDKAGPDSTEECSPKETLTAKAVAEPNEKPNNTSSASKSHIGHEDEAFLYAINEIGKDKSPEVPVEPDENTTVDSKDRLEDNPDVVLEDATTLTPHETPASEHMKSPPCDAECEGLSLTEPENEVGKAIEKTNEMDEDDLVDSGMLTVGTAEVTIQATESSTVEGTNEQVTEIVTVVKTAEDTAVEMEVQTLEHATVDIQTTEVSPEASEAQNNQTDVILEVVTAPRLTEVASGSSERFLSPPPEVSDIPAPHAEGTEETTAVIAVKKEIETMEHTTIDIQTTEVSPEASEAENNQTEVIHEVVTASHVIEVASGSERFLSHPEVSDTPAPHAEGAEETTEVTAFEMEVETMEHATVDIQTTEVLPEPEYNQIEVIREVVHITEVASGSSERFLSPPEVSDTPAPHAEGTEETTEVTASEMEGETMEHATVDIQTIVVLPEVENNQTEVIREVVTAPHITEVASGSSERFLSHPEVSDTPAPHAEGTEETTKVTALEMEVETMEHATVDIQTIVVLPEAEHNHTEVIREVVHITEVASGFSERFLSPREVLDTPAPHAEGTKQTTEVTAVEKEAETMEHATVDIQTTEVLPEPENNQTDEVVHMTEVASGFSERFLSPPEVSDTPAPHAEGTEETTEVTASEMEVETMEHATVDIQTTVVLPEAENNQTEVIREVVTAPHITEVASGSSERFLSLPEVLDTPAPHAEGTKQTTEVTAVEKEVETMEHATVDIQTEVSPEASEAENNQTEVVTASHITEVASSSDERYPEVSDTPIVHITPTETSESEAGPQDEIAESNAGCFETSHHESPTRTESLEQGVDTEDRSKGGGSKSDAGGKEAGHGRTPLHWKDQVPQPANVRKVWNKVLMPRTVVKGIVVGSLRTDTISLEGSSPTACKLAESLEQGDHKEDRGDKEAGVVYLNPWTSWRLLHHKV</sequence>
<feature type="region of interest" description="Disordered" evidence="7">
    <location>
        <begin position="2031"/>
        <end position="2317"/>
    </location>
</feature>
<dbReference type="EMBL" id="GL377565">
    <property type="protein sequence ID" value="EFJ38819.1"/>
    <property type="molecule type" value="Genomic_DNA"/>
</dbReference>
<feature type="compositionally biased region" description="Basic and acidic residues" evidence="7">
    <location>
        <begin position="2345"/>
        <end position="2358"/>
    </location>
</feature>
<keyword evidence="11" id="KW-1185">Reference proteome</keyword>
<dbReference type="eggNOG" id="KOG0386">
    <property type="taxonomic scope" value="Eukaryota"/>
</dbReference>
<feature type="compositionally biased region" description="Basic and acidic residues" evidence="7">
    <location>
        <begin position="3468"/>
        <end position="3479"/>
    </location>
</feature>
<feature type="region of interest" description="Disordered" evidence="7">
    <location>
        <begin position="411"/>
        <end position="592"/>
    </location>
</feature>
<dbReference type="InParanoid" id="D8QNV4"/>
<dbReference type="SMART" id="SM00490">
    <property type="entry name" value="HELICc"/>
    <property type="match status" value="1"/>
</dbReference>
<feature type="compositionally biased region" description="Polar residues" evidence="7">
    <location>
        <begin position="274"/>
        <end position="283"/>
    </location>
</feature>
<dbReference type="PANTHER" id="PTHR10799">
    <property type="entry name" value="SNF2/RAD54 HELICASE FAMILY"/>
    <property type="match status" value="1"/>
</dbReference>
<dbReference type="SMART" id="SM01314">
    <property type="entry name" value="SnAC"/>
    <property type="match status" value="1"/>
</dbReference>
<keyword evidence="3" id="KW-0378">Hydrolase</keyword>
<feature type="compositionally biased region" description="Low complexity" evidence="7">
    <location>
        <begin position="2082"/>
        <end position="2093"/>
    </location>
</feature>
<gene>
    <name evidence="10" type="ORF">SELMODRAFT_403041</name>
</gene>
<accession>D8QNV4</accession>
<feature type="compositionally biased region" description="Low complexity" evidence="7">
    <location>
        <begin position="201"/>
        <end position="215"/>
    </location>
</feature>
<dbReference type="Pfam" id="PF14619">
    <property type="entry name" value="SnAC"/>
    <property type="match status" value="1"/>
</dbReference>
<dbReference type="GO" id="GO:0005634">
    <property type="term" value="C:nucleus"/>
    <property type="evidence" value="ECO:0000318"/>
    <property type="project" value="GO_Central"/>
</dbReference>
<feature type="compositionally biased region" description="Basic and acidic residues" evidence="7">
    <location>
        <begin position="2616"/>
        <end position="2633"/>
    </location>
</feature>
<feature type="region of interest" description="Disordered" evidence="7">
    <location>
        <begin position="1706"/>
        <end position="1730"/>
    </location>
</feature>
<feature type="region of interest" description="Disordered" evidence="7">
    <location>
        <begin position="3130"/>
        <end position="3152"/>
    </location>
</feature>
<evidence type="ECO:0000256" key="7">
    <source>
        <dbReference type="SAM" id="MobiDB-lite"/>
    </source>
</evidence>
<dbReference type="GO" id="GO:0031507">
    <property type="term" value="P:heterochromatin formation"/>
    <property type="evidence" value="ECO:0000318"/>
    <property type="project" value="GO_Central"/>
</dbReference>
<feature type="compositionally biased region" description="Polar residues" evidence="7">
    <location>
        <begin position="3407"/>
        <end position="3426"/>
    </location>
</feature>
<feature type="compositionally biased region" description="Polar residues" evidence="7">
    <location>
        <begin position="574"/>
        <end position="592"/>
    </location>
</feature>
<feature type="compositionally biased region" description="Gly residues" evidence="7">
    <location>
        <begin position="250"/>
        <end position="261"/>
    </location>
</feature>
<evidence type="ECO:0000313" key="10">
    <source>
        <dbReference type="EMBL" id="EFJ38819.1"/>
    </source>
</evidence>
<keyword evidence="6" id="KW-0539">Nucleus</keyword>
<dbReference type="SUPFAM" id="SSF52540">
    <property type="entry name" value="P-loop containing nucleoside triphosphate hydrolases"/>
    <property type="match status" value="2"/>
</dbReference>
<feature type="region of interest" description="Disordered" evidence="7">
    <location>
        <begin position="1747"/>
        <end position="1780"/>
    </location>
</feature>
<dbReference type="GO" id="GO:0003682">
    <property type="term" value="F:chromatin binding"/>
    <property type="evidence" value="ECO:0000318"/>
    <property type="project" value="GO_Central"/>
</dbReference>
<feature type="region of interest" description="Disordered" evidence="7">
    <location>
        <begin position="3053"/>
        <end position="3077"/>
    </location>
</feature>
<dbReference type="PROSITE" id="PS51194">
    <property type="entry name" value="HELICASE_CTER"/>
    <property type="match status" value="1"/>
</dbReference>
<feature type="compositionally biased region" description="Basic and acidic residues" evidence="7">
    <location>
        <begin position="1819"/>
        <end position="1836"/>
    </location>
</feature>
<dbReference type="GO" id="GO:0140750">
    <property type="term" value="F:nucleosome array spacer activity"/>
    <property type="evidence" value="ECO:0000318"/>
    <property type="project" value="GO_Central"/>
</dbReference>
<dbReference type="GO" id="GO:0000785">
    <property type="term" value="C:chromatin"/>
    <property type="evidence" value="ECO:0000318"/>
    <property type="project" value="GO_Central"/>
</dbReference>
<dbReference type="HOGENOM" id="CLU_000264_0_0_1"/>
<evidence type="ECO:0000256" key="6">
    <source>
        <dbReference type="ARBA" id="ARBA00023242"/>
    </source>
</evidence>
<feature type="compositionally biased region" description="Basic and acidic residues" evidence="7">
    <location>
        <begin position="2256"/>
        <end position="2271"/>
    </location>
</feature>
<feature type="compositionally biased region" description="Low complexity" evidence="7">
    <location>
        <begin position="508"/>
        <end position="528"/>
    </location>
</feature>
<dbReference type="Pfam" id="PF00176">
    <property type="entry name" value="SNF2-rel_dom"/>
    <property type="match status" value="1"/>
</dbReference>
<feature type="compositionally biased region" description="Polar residues" evidence="7">
    <location>
        <begin position="2693"/>
        <end position="2702"/>
    </location>
</feature>
<evidence type="ECO:0000256" key="5">
    <source>
        <dbReference type="ARBA" id="ARBA00022840"/>
    </source>
</evidence>
<feature type="compositionally biased region" description="Basic and acidic residues" evidence="7">
    <location>
        <begin position="2285"/>
        <end position="2301"/>
    </location>
</feature>
<evidence type="ECO:0000259" key="8">
    <source>
        <dbReference type="PROSITE" id="PS51192"/>
    </source>
</evidence>
<feature type="compositionally biased region" description="Basic and acidic residues" evidence="7">
    <location>
        <begin position="2114"/>
        <end position="2134"/>
    </location>
</feature>
<dbReference type="CDD" id="cd18793">
    <property type="entry name" value="SF2_C_SNF"/>
    <property type="match status" value="1"/>
</dbReference>
<evidence type="ECO:0000256" key="1">
    <source>
        <dbReference type="ARBA" id="ARBA00004123"/>
    </source>
</evidence>
<keyword evidence="2" id="KW-0547">Nucleotide-binding</keyword>
<comment type="subcellular location">
    <subcellularLocation>
        <location evidence="1">Nucleus</location>
    </subcellularLocation>
</comment>
<protein>
    <recommendedName>
        <fullName evidence="12">SNF2 family DNA-dependent ATPase</fullName>
    </recommendedName>
</protein>
<dbReference type="InterPro" id="IPR014001">
    <property type="entry name" value="Helicase_ATP-bd"/>
</dbReference>
<dbReference type="CDD" id="cd17996">
    <property type="entry name" value="DEXHc_SMARCA2_SMARCA4"/>
    <property type="match status" value="1"/>
</dbReference>
<feature type="region of interest" description="Disordered" evidence="7">
    <location>
        <begin position="131"/>
        <end position="163"/>
    </location>
</feature>
<dbReference type="InterPro" id="IPR000330">
    <property type="entry name" value="SNF2_N"/>
</dbReference>
<dbReference type="GO" id="GO:0045944">
    <property type="term" value="P:positive regulation of transcription by RNA polymerase II"/>
    <property type="evidence" value="ECO:0000318"/>
    <property type="project" value="GO_Central"/>
</dbReference>
<keyword evidence="5" id="KW-0067">ATP-binding</keyword>
<dbReference type="STRING" id="88036.D8QNV4"/>
<dbReference type="FunFam" id="3.40.50.10810:FF:000016">
    <property type="entry name" value="Chromatin structure-remodeling complex protein SYD"/>
    <property type="match status" value="1"/>
</dbReference>
<dbReference type="KEGG" id="smo:SELMODRAFT_403041"/>
<dbReference type="Gramene" id="EFJ38819">
    <property type="protein sequence ID" value="EFJ38819"/>
    <property type="gene ID" value="SELMODRAFT_403041"/>
</dbReference>